<evidence type="ECO:0000313" key="2">
    <source>
        <dbReference type="Proteomes" id="UP001314170"/>
    </source>
</evidence>
<dbReference type="Proteomes" id="UP001314170">
    <property type="component" value="Unassembled WGS sequence"/>
</dbReference>
<proteinExistence type="predicted"/>
<dbReference type="AlphaFoldDB" id="A0AAV1QLZ6"/>
<dbReference type="EMBL" id="CAWUPB010000026">
    <property type="protein sequence ID" value="CAK7322558.1"/>
    <property type="molecule type" value="Genomic_DNA"/>
</dbReference>
<protein>
    <submittedName>
        <fullName evidence="1">Uncharacterized protein</fullName>
    </submittedName>
</protein>
<reference evidence="1 2" key="1">
    <citation type="submission" date="2024-01" db="EMBL/GenBank/DDBJ databases">
        <authorList>
            <person name="Waweru B."/>
        </authorList>
    </citation>
    <scope>NUCLEOTIDE SEQUENCE [LARGE SCALE GENOMIC DNA]</scope>
</reference>
<evidence type="ECO:0000313" key="1">
    <source>
        <dbReference type="EMBL" id="CAK7322558.1"/>
    </source>
</evidence>
<keyword evidence="2" id="KW-1185">Reference proteome</keyword>
<sequence length="169" mass="18663">MQRIKGSTFYIGTSSHGKINEKHGFLIVGVKYMIRVKEIKSDFPGFNLVSSMLEKSAARKLEERVDDVDATVESDVAADMVDQLDDISLILIADSVRFPELKETFQRQKQLAVTDSKAQQQRSSLAGSFGASRVMDSQFHVVAGLSVNGPNSPKDLSFDSDILCPHLEI</sequence>
<name>A0AAV1QLZ6_9ROSI</name>
<gene>
    <name evidence="1" type="ORF">DCAF_LOCUS168</name>
</gene>
<accession>A0AAV1QLZ6</accession>
<comment type="caution">
    <text evidence="1">The sequence shown here is derived from an EMBL/GenBank/DDBJ whole genome shotgun (WGS) entry which is preliminary data.</text>
</comment>
<organism evidence="1 2">
    <name type="scientific">Dovyalis caffra</name>
    <dbReference type="NCBI Taxonomy" id="77055"/>
    <lineage>
        <taxon>Eukaryota</taxon>
        <taxon>Viridiplantae</taxon>
        <taxon>Streptophyta</taxon>
        <taxon>Embryophyta</taxon>
        <taxon>Tracheophyta</taxon>
        <taxon>Spermatophyta</taxon>
        <taxon>Magnoliopsida</taxon>
        <taxon>eudicotyledons</taxon>
        <taxon>Gunneridae</taxon>
        <taxon>Pentapetalae</taxon>
        <taxon>rosids</taxon>
        <taxon>fabids</taxon>
        <taxon>Malpighiales</taxon>
        <taxon>Salicaceae</taxon>
        <taxon>Flacourtieae</taxon>
        <taxon>Dovyalis</taxon>
    </lineage>
</organism>